<dbReference type="PANTHER" id="PTHR45753">
    <property type="entry name" value="ORNITHINE CARBAMOYLTRANSFERASE, MITOCHONDRIAL"/>
    <property type="match status" value="1"/>
</dbReference>
<evidence type="ECO:0000313" key="11">
    <source>
        <dbReference type="EMBL" id="GGX63001.1"/>
    </source>
</evidence>
<evidence type="ECO:0000256" key="3">
    <source>
        <dbReference type="ARBA" id="ARBA00008896"/>
    </source>
</evidence>
<evidence type="ECO:0000256" key="5">
    <source>
        <dbReference type="ARBA" id="ARBA00022975"/>
    </source>
</evidence>
<comment type="function">
    <text evidence="1">Reversibly catalyzes the transfer of the carbamoyl group from carbamoyl phosphate (CP) to the N(epsilon) atom of ornithine (ORN) to produce L-citrulline.</text>
</comment>
<accession>A0A918KHP5</accession>
<dbReference type="Proteomes" id="UP000600865">
    <property type="component" value="Unassembled WGS sequence"/>
</dbReference>
<evidence type="ECO:0000259" key="10">
    <source>
        <dbReference type="Pfam" id="PF02729"/>
    </source>
</evidence>
<dbReference type="GO" id="GO:0044205">
    <property type="term" value="P:'de novo' UMP biosynthetic process"/>
    <property type="evidence" value="ECO:0007669"/>
    <property type="project" value="UniProtKB-UniRule"/>
</dbReference>
<comment type="similarity">
    <text evidence="3 8">Belongs to the aspartate/ornithine carbamoyltransferase superfamily. ATCase family.</text>
</comment>
<dbReference type="RefSeq" id="WP_189582501.1">
    <property type="nucleotide sequence ID" value="NZ_BMYV01000001.1"/>
</dbReference>
<dbReference type="PROSITE" id="PS00097">
    <property type="entry name" value="CARBAMOYLTRANSFERASE"/>
    <property type="match status" value="1"/>
</dbReference>
<dbReference type="Gene3D" id="3.40.50.1370">
    <property type="entry name" value="Aspartate/ornithine carbamoyltransferase"/>
    <property type="match status" value="2"/>
</dbReference>
<dbReference type="Pfam" id="PF02729">
    <property type="entry name" value="OTCace_N"/>
    <property type="match status" value="1"/>
</dbReference>
<evidence type="ECO:0000256" key="4">
    <source>
        <dbReference type="ARBA" id="ARBA00022679"/>
    </source>
</evidence>
<dbReference type="GO" id="GO:0004070">
    <property type="term" value="F:aspartate carbamoyltransferase activity"/>
    <property type="evidence" value="ECO:0007669"/>
    <property type="project" value="UniProtKB-UniRule"/>
</dbReference>
<evidence type="ECO:0000256" key="6">
    <source>
        <dbReference type="ARBA" id="ARBA00043884"/>
    </source>
</evidence>
<organism evidence="11 12">
    <name type="scientific">Litorimonas cladophorae</name>
    <dbReference type="NCBI Taxonomy" id="1220491"/>
    <lineage>
        <taxon>Bacteria</taxon>
        <taxon>Pseudomonadati</taxon>
        <taxon>Pseudomonadota</taxon>
        <taxon>Alphaproteobacteria</taxon>
        <taxon>Maricaulales</taxon>
        <taxon>Robiginitomaculaceae</taxon>
    </lineage>
</organism>
<comment type="caution">
    <text evidence="11">The sequence shown here is derived from an EMBL/GenBank/DDBJ whole genome shotgun (WGS) entry which is preliminary data.</text>
</comment>
<dbReference type="NCBIfam" id="TIGR00670">
    <property type="entry name" value="asp_carb_tr"/>
    <property type="match status" value="1"/>
</dbReference>
<feature type="binding site" evidence="8">
    <location>
        <position position="146"/>
    </location>
    <ligand>
        <name>carbamoyl phosphate</name>
        <dbReference type="ChEBI" id="CHEBI:58228"/>
    </ligand>
</feature>
<dbReference type="InterPro" id="IPR006130">
    <property type="entry name" value="Asp/Orn_carbamoylTrfase"/>
</dbReference>
<feature type="binding site" evidence="8">
    <location>
        <position position="93"/>
    </location>
    <ligand>
        <name>L-aspartate</name>
        <dbReference type="ChEBI" id="CHEBI:29991"/>
    </ligand>
</feature>
<dbReference type="GO" id="GO:0005829">
    <property type="term" value="C:cytosol"/>
    <property type="evidence" value="ECO:0007669"/>
    <property type="project" value="TreeGrafter"/>
</dbReference>
<dbReference type="AlphaFoldDB" id="A0A918KHP5"/>
<keyword evidence="12" id="KW-1185">Reference proteome</keyword>
<dbReference type="GO" id="GO:0006207">
    <property type="term" value="P:'de novo' pyrimidine nucleobase biosynthetic process"/>
    <property type="evidence" value="ECO:0007669"/>
    <property type="project" value="InterPro"/>
</dbReference>
<dbReference type="EMBL" id="BMYV01000001">
    <property type="protein sequence ID" value="GGX63001.1"/>
    <property type="molecule type" value="Genomic_DNA"/>
</dbReference>
<dbReference type="PANTHER" id="PTHR45753:SF6">
    <property type="entry name" value="ASPARTATE CARBAMOYLTRANSFERASE"/>
    <property type="match status" value="1"/>
</dbReference>
<comment type="pathway">
    <text evidence="2 8">Pyrimidine metabolism; UMP biosynthesis via de novo pathway; (S)-dihydroorotate from bicarbonate: step 2/3.</text>
</comment>
<feature type="binding site" evidence="8">
    <location>
        <position position="65"/>
    </location>
    <ligand>
        <name>carbamoyl phosphate</name>
        <dbReference type="ChEBI" id="CHEBI:58228"/>
    </ligand>
</feature>
<evidence type="ECO:0000256" key="1">
    <source>
        <dbReference type="ARBA" id="ARBA00003822"/>
    </source>
</evidence>
<keyword evidence="5 8" id="KW-0665">Pyrimidine biosynthesis</keyword>
<dbReference type="GO" id="GO:0016597">
    <property type="term" value="F:amino acid binding"/>
    <property type="evidence" value="ECO:0007669"/>
    <property type="project" value="InterPro"/>
</dbReference>
<proteinExistence type="inferred from homology"/>
<feature type="domain" description="Aspartate/ornithine carbamoyltransferase carbamoyl-P binding" evidence="10">
    <location>
        <begin position="14"/>
        <end position="156"/>
    </location>
</feature>
<dbReference type="SUPFAM" id="SSF53671">
    <property type="entry name" value="Aspartate/ornithine carbamoyltransferase"/>
    <property type="match status" value="1"/>
</dbReference>
<dbReference type="HAMAP" id="MF_00001">
    <property type="entry name" value="Asp_carb_tr"/>
    <property type="match status" value="1"/>
</dbReference>
<dbReference type="InterPro" id="IPR036901">
    <property type="entry name" value="Asp/Orn_carbamoylTrfase_sf"/>
</dbReference>
<dbReference type="InterPro" id="IPR006132">
    <property type="entry name" value="Asp/Orn_carbamoyltranf_P-bd"/>
</dbReference>
<protein>
    <recommendedName>
        <fullName evidence="8">Aspartate carbamoyltransferase</fullName>
        <ecNumber evidence="8">2.1.3.2</ecNumber>
    </recommendedName>
    <alternativeName>
        <fullName evidence="8">Aspartate transcarbamylase</fullName>
        <shortName evidence="8">ATCase</shortName>
    </alternativeName>
</protein>
<dbReference type="PRINTS" id="PR00100">
    <property type="entry name" value="AOTCASE"/>
</dbReference>
<comment type="function">
    <text evidence="6 8">Catalyzes the condensation of carbamoyl phosphate and aspartate to form carbamoyl aspartate and inorganic phosphate, the committed step in the de novo pyrimidine nucleotide biosynthesis pathway.</text>
</comment>
<feature type="binding site" evidence="8">
    <location>
        <position position="272"/>
    </location>
    <ligand>
        <name>carbamoyl phosphate</name>
        <dbReference type="ChEBI" id="CHEBI:58228"/>
    </ligand>
</feature>
<feature type="binding site" evidence="8">
    <location>
        <position position="273"/>
    </location>
    <ligand>
        <name>carbamoyl phosphate</name>
        <dbReference type="ChEBI" id="CHEBI:58228"/>
    </ligand>
</feature>
<evidence type="ECO:0000256" key="7">
    <source>
        <dbReference type="ARBA" id="ARBA00048859"/>
    </source>
</evidence>
<dbReference type="NCBIfam" id="NF002032">
    <property type="entry name" value="PRK00856.1"/>
    <property type="match status" value="1"/>
</dbReference>
<evidence type="ECO:0000259" key="9">
    <source>
        <dbReference type="Pfam" id="PF00185"/>
    </source>
</evidence>
<feature type="binding site" evidence="8">
    <location>
        <position position="177"/>
    </location>
    <ligand>
        <name>L-aspartate</name>
        <dbReference type="ChEBI" id="CHEBI:29991"/>
    </ligand>
</feature>
<feature type="binding site" evidence="8">
    <location>
        <position position="143"/>
    </location>
    <ligand>
        <name>carbamoyl phosphate</name>
        <dbReference type="ChEBI" id="CHEBI:58228"/>
    </ligand>
</feature>
<comment type="subunit">
    <text evidence="8">Heterododecamer (2C3:3R2) of six catalytic PyrB chains organized as two trimers (C3), and six regulatory PyrI chains organized as three dimers (R2).</text>
</comment>
<dbReference type="FunFam" id="3.40.50.1370:FF:000007">
    <property type="entry name" value="Aspartate carbamoyltransferase"/>
    <property type="match status" value="1"/>
</dbReference>
<evidence type="ECO:0000313" key="12">
    <source>
        <dbReference type="Proteomes" id="UP000600865"/>
    </source>
</evidence>
<feature type="domain" description="Aspartate/ornithine carbamoyltransferase Asp/Orn-binding" evidence="9">
    <location>
        <begin position="164"/>
        <end position="310"/>
    </location>
</feature>
<dbReference type="InterPro" id="IPR002082">
    <property type="entry name" value="Asp_carbamoyltransf"/>
</dbReference>
<feature type="binding site" evidence="8">
    <location>
        <position position="231"/>
    </location>
    <ligand>
        <name>L-aspartate</name>
        <dbReference type="ChEBI" id="CHEBI:29991"/>
    </ligand>
</feature>
<dbReference type="InterPro" id="IPR006131">
    <property type="entry name" value="Asp_carbamoyltransf_Asp/Orn-bd"/>
</dbReference>
<sequence length="326" mass="35409">MTDDFAAYPFTREHCLSISDFHRVDIERLLDLGAHYLNLEHQKGGSSKVLRGKTLINLFFENSTRTEKSFELAGKRLGADVISMQVASSSVKKGETLLDTASTLNAMNPDLLVVRHGSSGAPALLAQKVSCSVINAGDGMHEHPTQALLDALTLREAFDGDIGGLQIAICGDILHSRVARSNVQLLNLLGANVRLVGPPTLIPTDADRWGVEVFHDMETGLQGCDVVMMLRLQLERMKGSFVPSKREYYHFHGLTRAKLAYAKTGALVMHPGPMNRGVEISSDVADDPDISLITNQVGAGVAMRMAILHALSDAQDIRRQNEGSAL</sequence>
<dbReference type="EC" id="2.1.3.2" evidence="8"/>
<gene>
    <name evidence="8 11" type="primary">pyrB</name>
    <name evidence="11" type="ORF">GCM10011309_11220</name>
</gene>
<feature type="binding site" evidence="8">
    <location>
        <position position="115"/>
    </location>
    <ligand>
        <name>carbamoyl phosphate</name>
        <dbReference type="ChEBI" id="CHEBI:58228"/>
    </ligand>
</feature>
<feature type="binding site" evidence="8">
    <location>
        <position position="66"/>
    </location>
    <ligand>
        <name>carbamoyl phosphate</name>
        <dbReference type="ChEBI" id="CHEBI:58228"/>
    </ligand>
</feature>
<dbReference type="PRINTS" id="PR00101">
    <property type="entry name" value="ATCASE"/>
</dbReference>
<evidence type="ECO:0000256" key="8">
    <source>
        <dbReference type="HAMAP-Rule" id="MF_00001"/>
    </source>
</evidence>
<dbReference type="GO" id="GO:0006520">
    <property type="term" value="P:amino acid metabolic process"/>
    <property type="evidence" value="ECO:0007669"/>
    <property type="project" value="InterPro"/>
</dbReference>
<comment type="catalytic activity">
    <reaction evidence="7 8">
        <text>carbamoyl phosphate + L-aspartate = N-carbamoyl-L-aspartate + phosphate + H(+)</text>
        <dbReference type="Rhea" id="RHEA:20013"/>
        <dbReference type="ChEBI" id="CHEBI:15378"/>
        <dbReference type="ChEBI" id="CHEBI:29991"/>
        <dbReference type="ChEBI" id="CHEBI:32814"/>
        <dbReference type="ChEBI" id="CHEBI:43474"/>
        <dbReference type="ChEBI" id="CHEBI:58228"/>
        <dbReference type="EC" id="2.1.3.2"/>
    </reaction>
</comment>
<dbReference type="Pfam" id="PF00185">
    <property type="entry name" value="OTCace"/>
    <property type="match status" value="1"/>
</dbReference>
<reference evidence="11 12" key="1">
    <citation type="journal article" date="2014" name="Int. J. Syst. Evol. Microbiol.">
        <title>Complete genome sequence of Corynebacterium casei LMG S-19264T (=DSM 44701T), isolated from a smear-ripened cheese.</title>
        <authorList>
            <consortium name="US DOE Joint Genome Institute (JGI-PGF)"/>
            <person name="Walter F."/>
            <person name="Albersmeier A."/>
            <person name="Kalinowski J."/>
            <person name="Ruckert C."/>
        </authorList>
    </citation>
    <scope>NUCLEOTIDE SEQUENCE [LARGE SCALE GENOMIC DNA]</scope>
    <source>
        <strain evidence="11 12">KCTC 23968</strain>
    </source>
</reference>
<name>A0A918KHP5_9PROT</name>
<keyword evidence="4 8" id="KW-0808">Transferase</keyword>
<evidence type="ECO:0000256" key="2">
    <source>
        <dbReference type="ARBA" id="ARBA00004852"/>
    </source>
</evidence>